<feature type="compositionally biased region" description="Polar residues" evidence="1">
    <location>
        <begin position="816"/>
        <end position="843"/>
    </location>
</feature>
<gene>
    <name evidence="2" type="ORF">Cvel_6676</name>
</gene>
<feature type="compositionally biased region" description="Polar residues" evidence="1">
    <location>
        <begin position="649"/>
        <end position="660"/>
    </location>
</feature>
<accession>A0A0G4HFM3</accession>
<proteinExistence type="predicted"/>
<dbReference type="InterPro" id="IPR018490">
    <property type="entry name" value="cNMP-bd_dom_sf"/>
</dbReference>
<feature type="compositionally biased region" description="Acidic residues" evidence="1">
    <location>
        <begin position="251"/>
        <end position="266"/>
    </location>
</feature>
<feature type="compositionally biased region" description="Low complexity" evidence="1">
    <location>
        <begin position="56"/>
        <end position="75"/>
    </location>
</feature>
<name>A0A0G4HFM3_9ALVE</name>
<dbReference type="AlphaFoldDB" id="A0A0G4HFM3"/>
<feature type="compositionally biased region" description="Basic and acidic residues" evidence="1">
    <location>
        <begin position="95"/>
        <end position="128"/>
    </location>
</feature>
<feature type="region of interest" description="Disordered" evidence="1">
    <location>
        <begin position="805"/>
        <end position="851"/>
    </location>
</feature>
<feature type="compositionally biased region" description="Basic and acidic residues" evidence="1">
    <location>
        <begin position="31"/>
        <end position="53"/>
    </location>
</feature>
<feature type="compositionally biased region" description="Gly residues" evidence="1">
    <location>
        <begin position="322"/>
        <end position="331"/>
    </location>
</feature>
<dbReference type="Gene3D" id="2.60.120.10">
    <property type="entry name" value="Jelly Rolls"/>
    <property type="match status" value="1"/>
</dbReference>
<feature type="compositionally biased region" description="Basic and acidic residues" evidence="1">
    <location>
        <begin position="345"/>
        <end position="362"/>
    </location>
</feature>
<sequence length="1047" mass="113798">MSESGRPADLQEQPVDDDSPKKGSPTANAGEKPKLSIHQVDDEKRKEGREGPPRDSPTVRSAAASSRPVSPSAPTLSQNANAGPSVKLPMPSPSSDKEGEEKDNDKDNEKEKDKDKDAAGKTQRKIERAGTLTMSAISKQEDKKSDLEIAIEICKKRTAFEDTPEMTAWEMQMLMQVIKTNSRLMDQAQEVREDICREFRYDKRKKGQVVFYQGDIPNDETGNLYLILSGKVEVRAKQILVLNAQGQGGAGEEEEEEEDLEEDAEGGGEGGGNRRRSTGVDSEGGGPRSSQGTLLAGAGKSPGGHAGEEEDVRSVGGRSAASGGGNTGGGTEGRRESQVQLSPEELEKREAEKKRRAEEAIARHQRKLERKLGKKLAELEPGQEKNPNLKEQKLYFIREGMVHVSARKERLRFNEKVAARRPDWQVIGTLIKGNMVGYASGLLDMAEPFRLIAASSEVKCYYFKIFDFEQRLPKRPSREAQLISILDSPFIRNKVKPRTAEQLAKLLSHFGEWQPPHQKQEPVPDGVGEGDPSQSGEQGSKVMSASELKELATVMDGTTMWRSSAKRRQQRLQTSQSKRENPSGGNVAKQQSASNNDNMSPGGGGKYVGALFNEEGSETEPTAGGGADSRRVSLPTSACADSPPVPLRPQTNANTNSEHQQPPFAPASTLQKSESTPDCLVDRTNMTLGLKGTGRGGVSWTSERVLKFRRTFQAETSSSSSASKSGGGGGILWGYSVGETGSSHSAPPQHLSPQMVLKTVGRPAYVSVKPNPFVRSSSHLRETLWQRQLTQAKKDFDVLLTAQAAREKDREKPDANSKSTSHSFGNITQGSGTMRHSVSSPNIGTGGAGAQGGVPLGATLGGEGLGWTGIKSGRGGKDRAPPRVAGGTYGILDGASLMRRLNGRFACANFLSGACVRGQLQQDILRYEDRRLREELFEKLYIATRQGDGEAPAVEALIRREHDRRLNYITGDPRLKPPWQKGFANNSRSGMRETSQKSHSGGGRGRQGQTAGEEGTHYRRPSVPQTSSEIKRESRKTSTTFLHLDDD</sequence>
<feature type="region of interest" description="Disordered" evidence="1">
    <location>
        <begin position="510"/>
        <end position="543"/>
    </location>
</feature>
<evidence type="ECO:0000256" key="1">
    <source>
        <dbReference type="SAM" id="MobiDB-lite"/>
    </source>
</evidence>
<evidence type="ECO:0008006" key="3">
    <source>
        <dbReference type="Google" id="ProtNLM"/>
    </source>
</evidence>
<feature type="compositionally biased region" description="Basic and acidic residues" evidence="1">
    <location>
        <begin position="805"/>
        <end position="815"/>
    </location>
</feature>
<feature type="region of interest" description="Disordered" evidence="1">
    <location>
        <begin position="556"/>
        <end position="678"/>
    </location>
</feature>
<protein>
    <recommendedName>
        <fullName evidence="3">Cyclic nucleotide-binding domain-containing protein</fullName>
    </recommendedName>
</protein>
<dbReference type="EMBL" id="CDMZ01002556">
    <property type="protein sequence ID" value="CEM42892.1"/>
    <property type="molecule type" value="Genomic_DNA"/>
</dbReference>
<reference evidence="2" key="1">
    <citation type="submission" date="2014-11" db="EMBL/GenBank/DDBJ databases">
        <authorList>
            <person name="Otto D Thomas"/>
            <person name="Naeem Raeece"/>
        </authorList>
    </citation>
    <scope>NUCLEOTIDE SEQUENCE</scope>
</reference>
<dbReference type="InterPro" id="IPR014710">
    <property type="entry name" value="RmlC-like_jellyroll"/>
</dbReference>
<dbReference type="VEuPathDB" id="CryptoDB:Cvel_6676"/>
<feature type="region of interest" description="Disordered" evidence="1">
    <location>
        <begin position="245"/>
        <end position="362"/>
    </location>
</feature>
<feature type="compositionally biased region" description="Polar residues" evidence="1">
    <location>
        <begin position="532"/>
        <end position="543"/>
    </location>
</feature>
<feature type="compositionally biased region" description="Polar residues" evidence="1">
    <location>
        <begin position="588"/>
        <end position="599"/>
    </location>
</feature>
<feature type="region of interest" description="Disordered" evidence="1">
    <location>
        <begin position="1"/>
        <end position="141"/>
    </location>
</feature>
<organism evidence="2">
    <name type="scientific">Chromera velia CCMP2878</name>
    <dbReference type="NCBI Taxonomy" id="1169474"/>
    <lineage>
        <taxon>Eukaryota</taxon>
        <taxon>Sar</taxon>
        <taxon>Alveolata</taxon>
        <taxon>Colpodellida</taxon>
        <taxon>Chromeraceae</taxon>
        <taxon>Chromera</taxon>
    </lineage>
</organism>
<dbReference type="SUPFAM" id="SSF51206">
    <property type="entry name" value="cAMP-binding domain-like"/>
    <property type="match status" value="2"/>
</dbReference>
<evidence type="ECO:0000313" key="2">
    <source>
        <dbReference type="EMBL" id="CEM42892.1"/>
    </source>
</evidence>
<feature type="region of interest" description="Disordered" evidence="1">
    <location>
        <begin position="968"/>
        <end position="1047"/>
    </location>
</feature>